<proteinExistence type="inferred from homology"/>
<evidence type="ECO:0000313" key="9">
    <source>
        <dbReference type="EMBL" id="VDS04721.1"/>
    </source>
</evidence>
<dbReference type="EMBL" id="UZWD01000023">
    <property type="protein sequence ID" value="VDS04721.1"/>
    <property type="molecule type" value="Genomic_DNA"/>
</dbReference>
<evidence type="ECO:0000256" key="3">
    <source>
        <dbReference type="ARBA" id="ARBA00022475"/>
    </source>
</evidence>
<evidence type="ECO:0000256" key="7">
    <source>
        <dbReference type="SAM" id="Phobius"/>
    </source>
</evidence>
<dbReference type="GO" id="GO:0016413">
    <property type="term" value="F:O-acetyltransferase activity"/>
    <property type="evidence" value="ECO:0007669"/>
    <property type="project" value="TreeGrafter"/>
</dbReference>
<evidence type="ECO:0000256" key="5">
    <source>
        <dbReference type="ARBA" id="ARBA00022989"/>
    </source>
</evidence>
<keyword evidence="5 7" id="KW-1133">Transmembrane helix</keyword>
<dbReference type="GO" id="GO:0009246">
    <property type="term" value="P:enterobacterial common antigen biosynthetic process"/>
    <property type="evidence" value="ECO:0007669"/>
    <property type="project" value="TreeGrafter"/>
</dbReference>
<feature type="transmembrane region" description="Helical" evidence="7">
    <location>
        <begin position="276"/>
        <end position="297"/>
    </location>
</feature>
<organism evidence="9 10">
    <name type="scientific">Devosia equisanguinis</name>
    <dbReference type="NCBI Taxonomy" id="2490941"/>
    <lineage>
        <taxon>Bacteria</taxon>
        <taxon>Pseudomonadati</taxon>
        <taxon>Pseudomonadota</taxon>
        <taxon>Alphaproteobacteria</taxon>
        <taxon>Hyphomicrobiales</taxon>
        <taxon>Devosiaceae</taxon>
        <taxon>Devosia</taxon>
    </lineage>
</organism>
<evidence type="ECO:0000256" key="1">
    <source>
        <dbReference type="ARBA" id="ARBA00004651"/>
    </source>
</evidence>
<keyword evidence="3" id="KW-1003">Cell membrane</keyword>
<dbReference type="InterPro" id="IPR002656">
    <property type="entry name" value="Acyl_transf_3_dom"/>
</dbReference>
<protein>
    <submittedName>
        <fullName evidence="9">Inner membrane protein YcfT</fullName>
    </submittedName>
</protein>
<evidence type="ECO:0000313" key="10">
    <source>
        <dbReference type="Proteomes" id="UP000268844"/>
    </source>
</evidence>
<feature type="transmembrane region" description="Helical" evidence="7">
    <location>
        <begin position="303"/>
        <end position="322"/>
    </location>
</feature>
<name>A0A3S4CBZ9_9HYPH</name>
<dbReference type="Pfam" id="PF01757">
    <property type="entry name" value="Acyl_transf_3"/>
    <property type="match status" value="1"/>
</dbReference>
<reference evidence="9 10" key="1">
    <citation type="submission" date="2018-12" db="EMBL/GenBank/DDBJ databases">
        <authorList>
            <person name="Criscuolo A."/>
        </authorList>
    </citation>
    <scope>NUCLEOTIDE SEQUENCE [LARGE SCALE GENOMIC DNA]</scope>
    <source>
        <strain evidence="9">ACIP1116281</strain>
    </source>
</reference>
<feature type="domain" description="Acyltransferase 3" evidence="8">
    <location>
        <begin position="9"/>
        <end position="321"/>
    </location>
</feature>
<evidence type="ECO:0000256" key="2">
    <source>
        <dbReference type="ARBA" id="ARBA00007400"/>
    </source>
</evidence>
<dbReference type="RefSeq" id="WP_126150258.1">
    <property type="nucleotide sequence ID" value="NZ_JBHTMH010000001.1"/>
</dbReference>
<comment type="subcellular location">
    <subcellularLocation>
        <location evidence="1">Cell membrane</location>
        <topology evidence="1">Multi-pass membrane protein</topology>
    </subcellularLocation>
</comment>
<dbReference type="PANTHER" id="PTHR40074">
    <property type="entry name" value="O-ACETYLTRANSFERASE WECH"/>
    <property type="match status" value="1"/>
</dbReference>
<gene>
    <name evidence="9" type="primary">ycfT</name>
    <name evidence="9" type="ORF">DEVEQU_01860</name>
</gene>
<keyword evidence="4 7" id="KW-0812">Transmembrane</keyword>
<dbReference type="GO" id="GO:0005886">
    <property type="term" value="C:plasma membrane"/>
    <property type="evidence" value="ECO:0007669"/>
    <property type="project" value="UniProtKB-SubCell"/>
</dbReference>
<feature type="transmembrane region" description="Helical" evidence="7">
    <location>
        <begin position="148"/>
        <end position="169"/>
    </location>
</feature>
<keyword evidence="6 7" id="KW-0472">Membrane</keyword>
<feature type="transmembrane region" description="Helical" evidence="7">
    <location>
        <begin position="43"/>
        <end position="64"/>
    </location>
</feature>
<comment type="similarity">
    <text evidence="2">Belongs to the acyltransferase 3 family.</text>
</comment>
<dbReference type="OrthoDB" id="9814956at2"/>
<dbReference type="Proteomes" id="UP000268844">
    <property type="component" value="Unassembled WGS sequence"/>
</dbReference>
<feature type="transmembrane region" description="Helical" evidence="7">
    <location>
        <begin position="239"/>
        <end position="264"/>
    </location>
</feature>
<feature type="transmembrane region" description="Helical" evidence="7">
    <location>
        <begin position="84"/>
        <end position="103"/>
    </location>
</feature>
<sequence length="356" mass="39330">MSDTRKRLDWVDMAKGLSIFLVVIMYCAASVGEDTGQTGFLHWTIAFAMPFRMPEFFMLSGLFLSQVIDRPWRAYADRRIVHYLYFYALWAVIHIVFKIALIGRDPGGALGALAFAIVEPYGVLWFIYMLGIFGLVSKLLHQGKVPHWAVLLVAAGLQIASIHTGSYLIDQFAAYFVYFYGGYVFAPHLFALASWSSANTRAALGVLAAWAAINAVMVFSPGFRMDPVHIQIGWGALPILHMILAFAGATAIVIGAALLSTIAWMDWLRWLGSKSLVIYVAFVLPMGIARTLLLALGVHEPNIVSLLTMIVAITAPLVLWWLTQVTGLGKFLFERPSWAHLPGTNGSPRRKAIPAE</sequence>
<dbReference type="AlphaFoldDB" id="A0A3S4CBZ9"/>
<feature type="transmembrane region" description="Helical" evidence="7">
    <location>
        <begin position="175"/>
        <end position="195"/>
    </location>
</feature>
<feature type="transmembrane region" description="Helical" evidence="7">
    <location>
        <begin position="109"/>
        <end position="136"/>
    </location>
</feature>
<feature type="transmembrane region" description="Helical" evidence="7">
    <location>
        <begin position="12"/>
        <end position="31"/>
    </location>
</feature>
<dbReference type="PANTHER" id="PTHR40074:SF4">
    <property type="entry name" value="INNER MEMBRANE PROTEIN YCFT"/>
    <property type="match status" value="1"/>
</dbReference>
<keyword evidence="10" id="KW-1185">Reference proteome</keyword>
<evidence type="ECO:0000259" key="8">
    <source>
        <dbReference type="Pfam" id="PF01757"/>
    </source>
</evidence>
<evidence type="ECO:0000256" key="4">
    <source>
        <dbReference type="ARBA" id="ARBA00022692"/>
    </source>
</evidence>
<feature type="transmembrane region" description="Helical" evidence="7">
    <location>
        <begin position="202"/>
        <end position="219"/>
    </location>
</feature>
<evidence type="ECO:0000256" key="6">
    <source>
        <dbReference type="ARBA" id="ARBA00023136"/>
    </source>
</evidence>
<accession>A0A3S4CBZ9</accession>